<dbReference type="Proteomes" id="UP000824881">
    <property type="component" value="Unassembled WGS sequence"/>
</dbReference>
<dbReference type="EMBL" id="WQMT02000010">
    <property type="protein sequence ID" value="KAG9218356.1"/>
    <property type="molecule type" value="Genomic_DNA"/>
</dbReference>
<evidence type="ECO:0000313" key="2">
    <source>
        <dbReference type="Proteomes" id="UP000824881"/>
    </source>
</evidence>
<name>A0ACB7IKH5_PLECO</name>
<proteinExistence type="predicted"/>
<comment type="caution">
    <text evidence="1">The sequence shown here is derived from an EMBL/GenBank/DDBJ whole genome shotgun (WGS) entry which is preliminary data.</text>
</comment>
<sequence length="934" mass="105900">MEGSQLAAIQEHCDADLHQAQSVHIPDEREDEDTLTTTLENAAAMFGNVNRCVTVEDASDEEDGDKEDDNMENENTGFDDPTGEEPTDDEDEEESEDGLDIIDERFEQELADFVEELTNDELLLLRLFALKTEEGLTDHAYDRLKLVFPEVDIPSFKVVASRVAFLAEFKPVPYDCCINSCCCYVASYAKLTTCPFCNEARYTADKQPRKRFNYIPIIPRLKAFYRNPSFATKMRYRHDYASDPTMVNDVIDGFHYQRLCKSFVEVDGKARSYKYFQDWRDILLGMSTDGFAPFRRRKKTCWPLLIYNYNLPPEIRFHLEHILCVGVIPGPSKPKDFDSFVWPLVQELLRLALGVQAFDITSRELFSLRAYLTLGFGDIPAVSMMMRMKGHNGVCPCRMCSICALRTPNSQNSIHYVPLDRSQHPIVKNNPSYLPSYAANNLPLRSHAEIITQANEVQFAPSQAAANRLAKKYGVKGIAILSVLPGISFPTSFPYDFMHLIFENVMKNLILLWTGNFKGLDTGSEDYELQPKVWEAVGAACAISGSTIPSAFGARPPNIADDRVAMTADSYSFWMQYLGPALLFRAFTKSKYYTHFIKFVRLIKLCLQFEITRDEINDLRLGFQQWVEGYENIYYQHDPDRLSACPVTVHALLHIADSIEEMGPVWTYWAFPTERYCGKLQRMIKSKRHPFANLDNSVLANARLSQIKILYGLEDALALAPPKGIATRGFSSPEYPTCILLPPSLPSASVSKSSRDKITIALATRFSKSVTFVRKEINLDNNIQQWACIRRLDGGDDMHTSSFGSSSEDRRDATFIRYDMLVDLNARRRRAAPVFESQVFYGQLENVFVIQLPANPRLGQPNATTLILAAIWCCDILATPIDGLGTPYYENMGRREVVDVTCVQCLVGRVKVRNGWAIIDRSSELNRAVYNPNE</sequence>
<evidence type="ECO:0000313" key="1">
    <source>
        <dbReference type="EMBL" id="KAG9218356.1"/>
    </source>
</evidence>
<gene>
    <name evidence="1" type="ORF">CCMSSC00406_0007273</name>
</gene>
<organism evidence="1 2">
    <name type="scientific">Pleurotus cornucopiae</name>
    <name type="common">Cornucopia mushroom</name>
    <dbReference type="NCBI Taxonomy" id="5321"/>
    <lineage>
        <taxon>Eukaryota</taxon>
        <taxon>Fungi</taxon>
        <taxon>Dikarya</taxon>
        <taxon>Basidiomycota</taxon>
        <taxon>Agaricomycotina</taxon>
        <taxon>Agaricomycetes</taxon>
        <taxon>Agaricomycetidae</taxon>
        <taxon>Agaricales</taxon>
        <taxon>Pleurotineae</taxon>
        <taxon>Pleurotaceae</taxon>
        <taxon>Pleurotus</taxon>
    </lineage>
</organism>
<reference evidence="1 2" key="1">
    <citation type="journal article" date="2021" name="Appl. Environ. Microbiol.">
        <title>Genetic linkage and physical mapping for an oyster mushroom Pleurotus cornucopiae and QTL analysis for the trait cap color.</title>
        <authorList>
            <person name="Zhang Y."/>
            <person name="Gao W."/>
            <person name="Sonnenberg A."/>
            <person name="Chen Q."/>
            <person name="Zhang J."/>
            <person name="Huang C."/>
        </authorList>
    </citation>
    <scope>NUCLEOTIDE SEQUENCE [LARGE SCALE GENOMIC DNA]</scope>
    <source>
        <strain evidence="1">CCMSSC00406</strain>
    </source>
</reference>
<protein>
    <submittedName>
        <fullName evidence="1">Uncharacterized protein</fullName>
    </submittedName>
</protein>
<keyword evidence="2" id="KW-1185">Reference proteome</keyword>
<accession>A0ACB7IKH5</accession>